<evidence type="ECO:0008006" key="3">
    <source>
        <dbReference type="Google" id="ProtNLM"/>
    </source>
</evidence>
<dbReference type="EMBL" id="QFVR01000001">
    <property type="protein sequence ID" value="PWI26739.1"/>
    <property type="molecule type" value="Genomic_DNA"/>
</dbReference>
<name>A0A2U3AQF0_9BACL</name>
<organism evidence="1 2">
    <name type="scientific">Kurthia sibirica</name>
    <dbReference type="NCBI Taxonomy" id="202750"/>
    <lineage>
        <taxon>Bacteria</taxon>
        <taxon>Bacillati</taxon>
        <taxon>Bacillota</taxon>
        <taxon>Bacilli</taxon>
        <taxon>Bacillales</taxon>
        <taxon>Caryophanaceae</taxon>
        <taxon>Kurthia</taxon>
    </lineage>
</organism>
<evidence type="ECO:0000313" key="2">
    <source>
        <dbReference type="Proteomes" id="UP000245938"/>
    </source>
</evidence>
<evidence type="ECO:0000313" key="1">
    <source>
        <dbReference type="EMBL" id="PWI26739.1"/>
    </source>
</evidence>
<protein>
    <recommendedName>
        <fullName evidence="3">Abortive phage infection protein</fullName>
    </recommendedName>
</protein>
<dbReference type="Proteomes" id="UP000245938">
    <property type="component" value="Unassembled WGS sequence"/>
</dbReference>
<keyword evidence="2" id="KW-1185">Reference proteome</keyword>
<reference evidence="1 2" key="1">
    <citation type="submission" date="2018-05" db="EMBL/GenBank/DDBJ databases">
        <title>Kurthia sibirica genome sequence.</title>
        <authorList>
            <person name="Maclea K.S."/>
            <person name="Goen A.E."/>
        </authorList>
    </citation>
    <scope>NUCLEOTIDE SEQUENCE [LARGE SCALE GENOMIC DNA]</scope>
    <source>
        <strain evidence="1 2">ATCC 49154</strain>
    </source>
</reference>
<dbReference type="RefSeq" id="WP_109304363.1">
    <property type="nucleotide sequence ID" value="NZ_BJUF01000001.1"/>
</dbReference>
<comment type="caution">
    <text evidence="1">The sequence shown here is derived from an EMBL/GenBank/DDBJ whole genome shotgun (WGS) entry which is preliminary data.</text>
</comment>
<dbReference type="OrthoDB" id="2455488at2"/>
<gene>
    <name evidence="1" type="ORF">DEX24_00105</name>
</gene>
<accession>A0A2U3AQF0</accession>
<dbReference type="AlphaFoldDB" id="A0A2U3AQF0"/>
<proteinExistence type="predicted"/>
<sequence>MENYNILLEKLKTGELKTIEVDKTNFYELRKILVERQDFKHFRGIAKQGGIVVYEYLESERS</sequence>